<dbReference type="Proteomes" id="UP000095282">
    <property type="component" value="Unplaced"/>
</dbReference>
<organism evidence="2 3">
    <name type="scientific">Caenorhabditis tropicalis</name>
    <dbReference type="NCBI Taxonomy" id="1561998"/>
    <lineage>
        <taxon>Eukaryota</taxon>
        <taxon>Metazoa</taxon>
        <taxon>Ecdysozoa</taxon>
        <taxon>Nematoda</taxon>
        <taxon>Chromadorea</taxon>
        <taxon>Rhabditida</taxon>
        <taxon>Rhabditina</taxon>
        <taxon>Rhabditomorpha</taxon>
        <taxon>Rhabditoidea</taxon>
        <taxon>Rhabditidae</taxon>
        <taxon>Peloderinae</taxon>
        <taxon>Caenorhabditis</taxon>
    </lineage>
</organism>
<keyword evidence="1" id="KW-1133">Transmembrane helix</keyword>
<name>A0A1I7U9N7_9PELO</name>
<keyword evidence="1" id="KW-0812">Transmembrane</keyword>
<dbReference type="PANTHER" id="PTHR47516:SF2">
    <property type="entry name" value="SERPENTINE RECEPTOR CLASS GAMMA"/>
    <property type="match status" value="1"/>
</dbReference>
<keyword evidence="2" id="KW-1185">Reference proteome</keyword>
<dbReference type="InterPro" id="IPR003839">
    <property type="entry name" value="7TM_GPCR_serpentine_rcpt_Sru"/>
</dbReference>
<reference evidence="3" key="1">
    <citation type="submission" date="2016-11" db="UniProtKB">
        <authorList>
            <consortium name="WormBaseParasite"/>
        </authorList>
    </citation>
    <scope>IDENTIFICATION</scope>
</reference>
<feature type="transmembrane region" description="Helical" evidence="1">
    <location>
        <begin position="45"/>
        <end position="67"/>
    </location>
</feature>
<dbReference type="Pfam" id="PF10322">
    <property type="entry name" value="7TM_GPCR_Sru"/>
    <property type="match status" value="1"/>
</dbReference>
<accession>A0A1I7U9N7</accession>
<protein>
    <submittedName>
        <fullName evidence="3">G_PROTEIN_RECEP_F1_2 domain-containing protein</fullName>
    </submittedName>
</protein>
<dbReference type="AlphaFoldDB" id="A0A1I7U9N7"/>
<evidence type="ECO:0000256" key="1">
    <source>
        <dbReference type="SAM" id="Phobius"/>
    </source>
</evidence>
<evidence type="ECO:0000313" key="3">
    <source>
        <dbReference type="WBParaSite" id="Csp11.Scaffold629.g16278.t1"/>
    </source>
</evidence>
<sequence>MSFIIATCSAIVVLSIFMIRKLNERSLLNVQKVSKKNVKIERTLTWTMVILLIPLLINLFVSILALMPVNPFLRSILSYTIVTRPLILDFRVHTVTLYFYFSHPVFKSERSGKIVSGSQILRSPQMTEVKV</sequence>
<keyword evidence="1" id="KW-0472">Membrane</keyword>
<dbReference type="WBParaSite" id="Csp11.Scaffold629.g16278.t1">
    <property type="protein sequence ID" value="Csp11.Scaffold629.g16278.t1"/>
    <property type="gene ID" value="Csp11.Scaffold629.g16278"/>
</dbReference>
<dbReference type="PANTHER" id="PTHR47516">
    <property type="entry name" value="SERPENTINE RECEPTOR, CLASS U-RELATED"/>
    <property type="match status" value="1"/>
</dbReference>
<proteinExistence type="predicted"/>
<evidence type="ECO:0000313" key="2">
    <source>
        <dbReference type="Proteomes" id="UP000095282"/>
    </source>
</evidence>